<comment type="catalytic activity">
    <reaction evidence="5">
        <text>succinate + ATP + CoA = succinyl-CoA + ADP + phosphate</text>
        <dbReference type="Rhea" id="RHEA:17661"/>
        <dbReference type="ChEBI" id="CHEBI:30031"/>
        <dbReference type="ChEBI" id="CHEBI:30616"/>
        <dbReference type="ChEBI" id="CHEBI:43474"/>
        <dbReference type="ChEBI" id="CHEBI:57287"/>
        <dbReference type="ChEBI" id="CHEBI:57292"/>
        <dbReference type="ChEBI" id="CHEBI:456216"/>
        <dbReference type="EC" id="6.2.1.5"/>
    </reaction>
</comment>
<evidence type="ECO:0000256" key="4">
    <source>
        <dbReference type="ARBA" id="ARBA00022842"/>
    </source>
</evidence>
<dbReference type="GO" id="GO:0005524">
    <property type="term" value="F:ATP binding"/>
    <property type="evidence" value="ECO:0007669"/>
    <property type="project" value="UniProtKB-UniRule"/>
</dbReference>
<evidence type="ECO:0000256" key="5">
    <source>
        <dbReference type="HAMAP-Rule" id="MF_00558"/>
    </source>
</evidence>
<proteinExistence type="inferred from homology"/>
<dbReference type="InterPro" id="IPR011761">
    <property type="entry name" value="ATP-grasp"/>
</dbReference>
<dbReference type="InterPro" id="IPR017866">
    <property type="entry name" value="Succ-CoA_synthase_bsu_CS"/>
</dbReference>
<keyword evidence="9" id="KW-1185">Reference proteome</keyword>
<evidence type="ECO:0000313" key="9">
    <source>
        <dbReference type="Proteomes" id="UP000009227"/>
    </source>
</evidence>
<reference evidence="8 9" key="1">
    <citation type="submission" date="2011-05" db="EMBL/GenBank/DDBJ databases">
        <title>Complete sequence of Methanotorris igneus Kol 5.</title>
        <authorList>
            <consortium name="US DOE Joint Genome Institute"/>
            <person name="Lucas S."/>
            <person name="Han J."/>
            <person name="Lapidus A."/>
            <person name="Cheng J.-F."/>
            <person name="Goodwin L."/>
            <person name="Pitluck S."/>
            <person name="Peters L."/>
            <person name="Mikhailova N."/>
            <person name="Chertkov O."/>
            <person name="Han C."/>
            <person name="Tapia R."/>
            <person name="Land M."/>
            <person name="Hauser L."/>
            <person name="Kyrpides N."/>
            <person name="Ivanova N."/>
            <person name="Pagani I."/>
            <person name="Sieprawska-Lupa M."/>
            <person name="Whitman W."/>
            <person name="Woyke T."/>
        </authorList>
    </citation>
    <scope>NUCLEOTIDE SEQUENCE [LARGE SCALE GENOMIC DNA]</scope>
    <source>
        <strain evidence="9">DSM 5666 / JCM 11834 / Kol 5</strain>
    </source>
</reference>
<evidence type="ECO:0000256" key="3">
    <source>
        <dbReference type="ARBA" id="ARBA00022741"/>
    </source>
</evidence>
<feature type="binding site" evidence="5">
    <location>
        <position position="191"/>
    </location>
    <ligand>
        <name>Mg(2+)</name>
        <dbReference type="ChEBI" id="CHEBI:18420"/>
    </ligand>
</feature>
<accession>F6BBH5</accession>
<organism evidence="9">
    <name type="scientific">Methanotorris igneus (strain DSM 5666 / JCM 11834 / Kol 5)</name>
    <dbReference type="NCBI Taxonomy" id="880724"/>
    <lineage>
        <taxon>Archaea</taxon>
        <taxon>Methanobacteriati</taxon>
        <taxon>Methanobacteriota</taxon>
        <taxon>Methanomada group</taxon>
        <taxon>Methanococci</taxon>
        <taxon>Methanococcales</taxon>
        <taxon>Methanocaldococcaceae</taxon>
        <taxon>Methanotorris</taxon>
    </lineage>
</organism>
<dbReference type="AlphaFoldDB" id="F6BBH5"/>
<dbReference type="HAMAP" id="MF_00558">
    <property type="entry name" value="Succ_CoA_beta"/>
    <property type="match status" value="1"/>
</dbReference>
<evidence type="ECO:0000256" key="1">
    <source>
        <dbReference type="ARBA" id="ARBA00022598"/>
    </source>
</evidence>
<keyword evidence="2 5" id="KW-0479">Metal-binding</keyword>
<dbReference type="UniPathway" id="UPA00223">
    <property type="reaction ID" value="UER00999"/>
</dbReference>
<dbReference type="GO" id="GO:0042709">
    <property type="term" value="C:succinate-CoA ligase complex"/>
    <property type="evidence" value="ECO:0007669"/>
    <property type="project" value="TreeGrafter"/>
</dbReference>
<keyword evidence="3 5" id="KW-0547">Nucleotide-binding</keyword>
<dbReference type="GO" id="GO:0006104">
    <property type="term" value="P:succinyl-CoA metabolic process"/>
    <property type="evidence" value="ECO:0007669"/>
    <property type="project" value="TreeGrafter"/>
</dbReference>
<feature type="binding site" evidence="5">
    <location>
        <position position="205"/>
    </location>
    <ligand>
        <name>Mg(2+)</name>
        <dbReference type="ChEBI" id="CHEBI:18420"/>
    </ligand>
</feature>
<feature type="binding site" evidence="5">
    <location>
        <begin position="52"/>
        <end position="54"/>
    </location>
    <ligand>
        <name>ATP</name>
        <dbReference type="ChEBI" id="CHEBI:30616"/>
    </ligand>
</feature>
<feature type="domain" description="ATP-grasp" evidence="7">
    <location>
        <begin position="9"/>
        <end position="221"/>
    </location>
</feature>
<dbReference type="EMBL" id="CP002737">
    <property type="protein sequence ID" value="AEF97182.1"/>
    <property type="molecule type" value="Genomic_DNA"/>
</dbReference>
<dbReference type="Pfam" id="PF00549">
    <property type="entry name" value="Ligase_CoA"/>
    <property type="match status" value="1"/>
</dbReference>
<dbReference type="NCBIfam" id="NF001913">
    <property type="entry name" value="PRK00696.1"/>
    <property type="match status" value="1"/>
</dbReference>
<dbReference type="PROSITE" id="PS01217">
    <property type="entry name" value="SUCCINYL_COA_LIG_3"/>
    <property type="match status" value="1"/>
</dbReference>
<feature type="binding site" evidence="5">
    <location>
        <begin position="305"/>
        <end position="307"/>
    </location>
    <ligand>
        <name>substrate</name>
        <note>ligand shared with subunit alpha</note>
    </ligand>
</feature>
<evidence type="ECO:0000259" key="7">
    <source>
        <dbReference type="PROSITE" id="PS50975"/>
    </source>
</evidence>
<dbReference type="GeneID" id="10644523"/>
<comment type="pathway">
    <text evidence="5">Carbohydrate metabolism; tricarboxylic acid cycle; succinate from succinyl-CoA (ligase route): step 1/1.</text>
</comment>
<dbReference type="NCBIfam" id="TIGR01016">
    <property type="entry name" value="sucCoAbeta"/>
    <property type="match status" value="1"/>
</dbReference>
<dbReference type="HOGENOM" id="CLU_037430_0_2_2"/>
<keyword evidence="1 5" id="KW-0436">Ligase</keyword>
<dbReference type="InterPro" id="IPR013815">
    <property type="entry name" value="ATP_grasp_subdomain_1"/>
</dbReference>
<dbReference type="Proteomes" id="UP000009227">
    <property type="component" value="Chromosome"/>
</dbReference>
<comment type="cofactor">
    <cofactor evidence="5">
        <name>Mg(2+)</name>
        <dbReference type="ChEBI" id="CHEBI:18420"/>
    </cofactor>
    <text evidence="5">Binds 1 Mg(2+) ion per subunit.</text>
</comment>
<dbReference type="PANTHER" id="PTHR11815">
    <property type="entry name" value="SUCCINYL-COA SYNTHETASE BETA CHAIN"/>
    <property type="match status" value="1"/>
</dbReference>
<dbReference type="GO" id="GO:0004775">
    <property type="term" value="F:succinate-CoA ligase (ADP-forming) activity"/>
    <property type="evidence" value="ECO:0007669"/>
    <property type="project" value="UniProtKB-UniRule"/>
</dbReference>
<dbReference type="InterPro" id="IPR005809">
    <property type="entry name" value="Succ_CoA_ligase-like_bsu"/>
</dbReference>
<feature type="binding site" evidence="5">
    <location>
        <position position="248"/>
    </location>
    <ligand>
        <name>substrate</name>
        <note>ligand shared with subunit alpha</note>
    </ligand>
</feature>
<comment type="similarity">
    <text evidence="5">Belongs to the succinate/malate CoA ligase beta subunit family.</text>
</comment>
<sequence>MKLHEYEAKNIFKEYGIPIPEGFIISKEEISKIDDIGINKPVVVKAQVLVGGRGKAGGILFADNKEELKEKINELFSKEIKGEEVEKVLIEEKLPIKKEYYLGIVIDRTEKRPAIMFSTEGGVDIEEVAKRNPEKIVKYHIEPRKEFLPYSARWILKHAGIPSKEIPIVADVMYKLYKVFKEMDAVLAEINPLVITEDGKVYAADAVLNVDDDAYYRHDYSKFEEFGKKEKLEFAYVELDGDIGVIGNGAGLTLASMDIIKEFGGNPACFLDIGGGASAEIVKKALKKVLENPKVRGVFINILGGITRCDEVAKGIVEILKEHPNVKFAVRMMGTNEEEGRKILEENGIPYETSMEEAARKLMENLA</sequence>
<name>F6BBH5_METIK</name>
<dbReference type="Pfam" id="PF08442">
    <property type="entry name" value="ATP-grasp_2"/>
    <property type="match status" value="1"/>
</dbReference>
<dbReference type="STRING" id="880724.Metig_1650"/>
<evidence type="ECO:0000256" key="2">
    <source>
        <dbReference type="ARBA" id="ARBA00022723"/>
    </source>
</evidence>
<dbReference type="PIRSF" id="PIRSF001554">
    <property type="entry name" value="SucCS_beta"/>
    <property type="match status" value="1"/>
</dbReference>
<dbReference type="InterPro" id="IPR013650">
    <property type="entry name" value="ATP-grasp_succ-CoA_synth-type"/>
</dbReference>
<evidence type="ECO:0000256" key="6">
    <source>
        <dbReference type="PROSITE-ProRule" id="PRU00409"/>
    </source>
</evidence>
<dbReference type="EC" id="6.2.1.5" evidence="5"/>
<comment type="function">
    <text evidence="5">Succinyl-CoA synthetase functions in the citric acid cycle (TCA), coupling the hydrolysis of succinyl-CoA to the synthesis of either ATP or GTP and thus represents the only step of substrate-level phosphorylation in the TCA. The beta subunit provides nucleotide specificity of the enzyme and binds the substrate succinate, while the binding sites for coenzyme A and phosphate are found in the alpha subunit.</text>
</comment>
<feature type="binding site" evidence="5">
    <location>
        <position position="91"/>
    </location>
    <ligand>
        <name>ATP</name>
        <dbReference type="ChEBI" id="CHEBI:30616"/>
    </ligand>
</feature>
<dbReference type="SUPFAM" id="SSF52210">
    <property type="entry name" value="Succinyl-CoA synthetase domains"/>
    <property type="match status" value="1"/>
</dbReference>
<comment type="subunit">
    <text evidence="5">Heterotetramer of two alpha and two beta subunits.</text>
</comment>
<dbReference type="InterPro" id="IPR005811">
    <property type="entry name" value="SUCC_ACL_C"/>
</dbReference>
<dbReference type="GO" id="GO:0006099">
    <property type="term" value="P:tricarboxylic acid cycle"/>
    <property type="evidence" value="ECO:0007669"/>
    <property type="project" value="UniProtKB-UniRule"/>
</dbReference>
<protein>
    <recommendedName>
        <fullName evidence="5">Succinate--CoA ligase [ADP-forming] subunit beta</fullName>
        <ecNumber evidence="5">6.2.1.5</ecNumber>
    </recommendedName>
    <alternativeName>
        <fullName evidence="5">Succinyl-CoA synthetase subunit beta</fullName>
        <shortName evidence="5">SCS-beta</shortName>
    </alternativeName>
</protein>
<gene>
    <name evidence="5" type="primary">sucC</name>
    <name evidence="8" type="ordered locus">Metig_1650</name>
</gene>
<dbReference type="RefSeq" id="WP_013799773.1">
    <property type="nucleotide sequence ID" value="NC_015562.1"/>
</dbReference>
<comment type="catalytic activity">
    <reaction evidence="5">
        <text>GTP + succinate + CoA = succinyl-CoA + GDP + phosphate</text>
        <dbReference type="Rhea" id="RHEA:22120"/>
        <dbReference type="ChEBI" id="CHEBI:30031"/>
        <dbReference type="ChEBI" id="CHEBI:37565"/>
        <dbReference type="ChEBI" id="CHEBI:43474"/>
        <dbReference type="ChEBI" id="CHEBI:57287"/>
        <dbReference type="ChEBI" id="CHEBI:57292"/>
        <dbReference type="ChEBI" id="CHEBI:58189"/>
    </reaction>
</comment>
<dbReference type="Gene3D" id="3.30.1490.20">
    <property type="entry name" value="ATP-grasp fold, A domain"/>
    <property type="match status" value="1"/>
</dbReference>
<dbReference type="Gene3D" id="3.40.50.261">
    <property type="entry name" value="Succinyl-CoA synthetase domains"/>
    <property type="match status" value="1"/>
</dbReference>
<feature type="binding site" evidence="5">
    <location>
        <position position="99"/>
    </location>
    <ligand>
        <name>ATP</name>
        <dbReference type="ChEBI" id="CHEBI:30616"/>
    </ligand>
</feature>
<dbReference type="KEGG" id="mig:Metig_1650"/>
<dbReference type="SUPFAM" id="SSF56059">
    <property type="entry name" value="Glutathione synthetase ATP-binding domain-like"/>
    <property type="match status" value="1"/>
</dbReference>
<dbReference type="GO" id="GO:0004776">
    <property type="term" value="F:succinate-CoA ligase (GDP-forming) activity"/>
    <property type="evidence" value="ECO:0007669"/>
    <property type="project" value="RHEA"/>
</dbReference>
<keyword evidence="5 6" id="KW-0067">ATP-binding</keyword>
<feature type="binding site" evidence="5">
    <location>
        <position position="94"/>
    </location>
    <ligand>
        <name>ATP</name>
        <dbReference type="ChEBI" id="CHEBI:30616"/>
    </ligand>
</feature>
<keyword evidence="5" id="KW-0816">Tricarboxylic acid cycle</keyword>
<dbReference type="Gene3D" id="3.30.470.20">
    <property type="entry name" value="ATP-grasp fold, B domain"/>
    <property type="match status" value="1"/>
</dbReference>
<dbReference type="GO" id="GO:0000287">
    <property type="term" value="F:magnesium ion binding"/>
    <property type="evidence" value="ECO:0007669"/>
    <property type="project" value="UniProtKB-UniRule"/>
</dbReference>
<feature type="binding site" evidence="5">
    <location>
        <position position="45"/>
    </location>
    <ligand>
        <name>ATP</name>
        <dbReference type="ChEBI" id="CHEBI:30616"/>
    </ligand>
</feature>
<dbReference type="InterPro" id="IPR016102">
    <property type="entry name" value="Succinyl-CoA_synth-like"/>
</dbReference>
<dbReference type="OrthoDB" id="146449at2157"/>
<keyword evidence="4 5" id="KW-0460">Magnesium</keyword>
<evidence type="ECO:0000313" key="8">
    <source>
        <dbReference type="EMBL" id="AEF97182.1"/>
    </source>
</evidence>
<dbReference type="FunFam" id="3.30.470.20:FF:000002">
    <property type="entry name" value="Succinate--CoA ligase [ADP-forming] subunit beta"/>
    <property type="match status" value="1"/>
</dbReference>
<dbReference type="PANTHER" id="PTHR11815:SF10">
    <property type="entry name" value="SUCCINATE--COA LIGASE [GDP-FORMING] SUBUNIT BETA, MITOCHONDRIAL"/>
    <property type="match status" value="1"/>
</dbReference>
<dbReference type="PROSITE" id="PS50975">
    <property type="entry name" value="ATP_GRASP"/>
    <property type="match status" value="1"/>
</dbReference>